<dbReference type="STRING" id="1423782.FD32_GL001112"/>
<dbReference type="Pfam" id="PF13472">
    <property type="entry name" value="Lipase_GDSL_2"/>
    <property type="match status" value="1"/>
</dbReference>
<dbReference type="PANTHER" id="PTHR30383">
    <property type="entry name" value="THIOESTERASE 1/PROTEASE 1/LYSOPHOSPHOLIPASE L1"/>
    <property type="match status" value="1"/>
</dbReference>
<feature type="domain" description="SGNH hydrolase-type esterase" evidence="1">
    <location>
        <begin position="50"/>
        <end position="284"/>
    </location>
</feature>
<evidence type="ECO:0000259" key="1">
    <source>
        <dbReference type="Pfam" id="PF13472"/>
    </source>
</evidence>
<accession>A0A0R1X5I8</accession>
<dbReference type="CDD" id="cd04506">
    <property type="entry name" value="SGNH_hydrolase_YpmR_like"/>
    <property type="match status" value="1"/>
</dbReference>
<proteinExistence type="predicted"/>
<dbReference type="InterPro" id="IPR051532">
    <property type="entry name" value="Ester_Hydrolysis_Enzymes"/>
</dbReference>
<comment type="caution">
    <text evidence="2">The sequence shown here is derived from an EMBL/GenBank/DDBJ whole genome shotgun (WGS) entry which is preliminary data.</text>
</comment>
<gene>
    <name evidence="2" type="ORF">FD32_GL001112</name>
</gene>
<keyword evidence="3" id="KW-1185">Reference proteome</keyword>
<dbReference type="RefSeq" id="WP_047770070.1">
    <property type="nucleotide sequence ID" value="NZ_AZGM01000140.1"/>
</dbReference>
<dbReference type="GO" id="GO:0004622">
    <property type="term" value="F:phosphatidylcholine lysophospholipase activity"/>
    <property type="evidence" value="ECO:0007669"/>
    <property type="project" value="TreeGrafter"/>
</dbReference>
<dbReference type="InterPro" id="IPR013830">
    <property type="entry name" value="SGNH_hydro"/>
</dbReference>
<dbReference type="InterPro" id="IPR036514">
    <property type="entry name" value="SGNH_hydro_sf"/>
</dbReference>
<reference evidence="2 3" key="1">
    <citation type="journal article" date="2015" name="Genome Announc.">
        <title>Expanding the biotechnology potential of lactobacilli through comparative genomics of 213 strains and associated genera.</title>
        <authorList>
            <person name="Sun Z."/>
            <person name="Harris H.M."/>
            <person name="McCann A."/>
            <person name="Guo C."/>
            <person name="Argimon S."/>
            <person name="Zhang W."/>
            <person name="Yang X."/>
            <person name="Jeffery I.B."/>
            <person name="Cooney J.C."/>
            <person name="Kagawa T.F."/>
            <person name="Liu W."/>
            <person name="Song Y."/>
            <person name="Salvetti E."/>
            <person name="Wrobel A."/>
            <person name="Rasinkangas P."/>
            <person name="Parkhill J."/>
            <person name="Rea M.C."/>
            <person name="O'Sullivan O."/>
            <person name="Ritari J."/>
            <person name="Douillard F.P."/>
            <person name="Paul Ross R."/>
            <person name="Yang R."/>
            <person name="Briner A.E."/>
            <person name="Felis G.E."/>
            <person name="de Vos W.M."/>
            <person name="Barrangou R."/>
            <person name="Klaenhammer T.R."/>
            <person name="Caufield P.W."/>
            <person name="Cui Y."/>
            <person name="Zhang H."/>
            <person name="O'Toole P.W."/>
        </authorList>
    </citation>
    <scope>NUCLEOTIDE SEQUENCE [LARGE SCALE GENOMIC DNA]</scope>
    <source>
        <strain evidence="2 3">DSM 6035</strain>
    </source>
</reference>
<sequence length="305" mass="35483">MRKRWWIIAVILVLAVVAGGVWQNHRQSSAVTKTTAQPRYVEKKRVHLVAVGDSLTHGQGDEKKKGGYVSIIKHKIEHHYRKTTVSTKNYGVSGDRSDQILARLNSQPKMRANLRKADVITMTVGGNDLMQDLEANIMNSPKTVDKDVDQAKKVYVRHLNQLLTAVRKQNPHAPVFIMSIYNPVYTYFPDVDVINDSIVKWNQTTQKVMGNYHKMYFVNINHLMSWGQYKTPDQRQQLIQQEKQANQGKVSQTRLVNIMRNRDHNLNEYISTEDNFHPNHRGYQQMANRLFKSMKDHNSWEYVKR</sequence>
<organism evidence="2 3">
    <name type="scientific">Limosilactobacillus panis DSM 6035</name>
    <dbReference type="NCBI Taxonomy" id="1423782"/>
    <lineage>
        <taxon>Bacteria</taxon>
        <taxon>Bacillati</taxon>
        <taxon>Bacillota</taxon>
        <taxon>Bacilli</taxon>
        <taxon>Lactobacillales</taxon>
        <taxon>Lactobacillaceae</taxon>
        <taxon>Limosilactobacillus</taxon>
    </lineage>
</organism>
<dbReference type="PANTHER" id="PTHR30383:SF27">
    <property type="entry name" value="SPORE GERMINATION LIPASE LIPC"/>
    <property type="match status" value="1"/>
</dbReference>
<evidence type="ECO:0000313" key="3">
    <source>
        <dbReference type="Proteomes" id="UP000051412"/>
    </source>
</evidence>
<dbReference type="EMBL" id="AZGM01000140">
    <property type="protein sequence ID" value="KRM24989.1"/>
    <property type="molecule type" value="Genomic_DNA"/>
</dbReference>
<dbReference type="AlphaFoldDB" id="A0A0R1X5I8"/>
<dbReference type="Proteomes" id="UP000051412">
    <property type="component" value="Unassembled WGS sequence"/>
</dbReference>
<dbReference type="PATRIC" id="fig|1423782.4.peg.1163"/>
<dbReference type="Gene3D" id="3.40.50.1110">
    <property type="entry name" value="SGNH hydrolase"/>
    <property type="match status" value="1"/>
</dbReference>
<dbReference type="OrthoDB" id="252349at2"/>
<evidence type="ECO:0000313" key="2">
    <source>
        <dbReference type="EMBL" id="KRM24989.1"/>
    </source>
</evidence>
<protein>
    <recommendedName>
        <fullName evidence="1">SGNH hydrolase-type esterase domain-containing protein</fullName>
    </recommendedName>
</protein>
<dbReference type="SUPFAM" id="SSF52266">
    <property type="entry name" value="SGNH hydrolase"/>
    <property type="match status" value="1"/>
</dbReference>
<name>A0A0R1X5I8_9LACO</name>